<dbReference type="EMBL" id="GGEC01001722">
    <property type="protein sequence ID" value="MBW82205.1"/>
    <property type="molecule type" value="Transcribed_RNA"/>
</dbReference>
<evidence type="ECO:0000313" key="1">
    <source>
        <dbReference type="EMBL" id="MBW82205.1"/>
    </source>
</evidence>
<accession>A0A2P2ILX8</accession>
<protein>
    <submittedName>
        <fullName evidence="1">Uncharacterized protein</fullName>
    </submittedName>
</protein>
<name>A0A2P2ILX8_RHIMU</name>
<dbReference type="AlphaFoldDB" id="A0A2P2ILX8"/>
<organism evidence="1">
    <name type="scientific">Rhizophora mucronata</name>
    <name type="common">Asiatic mangrove</name>
    <dbReference type="NCBI Taxonomy" id="61149"/>
    <lineage>
        <taxon>Eukaryota</taxon>
        <taxon>Viridiplantae</taxon>
        <taxon>Streptophyta</taxon>
        <taxon>Embryophyta</taxon>
        <taxon>Tracheophyta</taxon>
        <taxon>Spermatophyta</taxon>
        <taxon>Magnoliopsida</taxon>
        <taxon>eudicotyledons</taxon>
        <taxon>Gunneridae</taxon>
        <taxon>Pentapetalae</taxon>
        <taxon>rosids</taxon>
        <taxon>fabids</taxon>
        <taxon>Malpighiales</taxon>
        <taxon>Rhizophoraceae</taxon>
        <taxon>Rhizophora</taxon>
    </lineage>
</organism>
<sequence>MPHLFGILGRRFTISESIHLMGGAQINPSSLISLYVSPGIDN</sequence>
<reference evidence="1" key="1">
    <citation type="submission" date="2018-02" db="EMBL/GenBank/DDBJ databases">
        <title>Rhizophora mucronata_Transcriptome.</title>
        <authorList>
            <person name="Meera S.P."/>
            <person name="Sreeshan A."/>
            <person name="Augustine A."/>
        </authorList>
    </citation>
    <scope>NUCLEOTIDE SEQUENCE</scope>
    <source>
        <tissue evidence="1">Leaf</tissue>
    </source>
</reference>
<proteinExistence type="predicted"/>